<evidence type="ECO:0000256" key="5">
    <source>
        <dbReference type="ARBA" id="ARBA00023235"/>
    </source>
</evidence>
<dbReference type="GO" id="GO:0003755">
    <property type="term" value="F:peptidyl-prolyl cis-trans isomerase activity"/>
    <property type="evidence" value="ECO:0007669"/>
    <property type="project" value="UniProtKB-KW"/>
</dbReference>
<dbReference type="Gene3D" id="1.10.4030.10">
    <property type="entry name" value="Porin chaperone SurA, peptide-binding domain"/>
    <property type="match status" value="1"/>
</dbReference>
<comment type="catalytic activity">
    <reaction evidence="1">
        <text>[protein]-peptidylproline (omega=180) = [protein]-peptidylproline (omega=0)</text>
        <dbReference type="Rhea" id="RHEA:16237"/>
        <dbReference type="Rhea" id="RHEA-COMP:10747"/>
        <dbReference type="Rhea" id="RHEA-COMP:10748"/>
        <dbReference type="ChEBI" id="CHEBI:83833"/>
        <dbReference type="ChEBI" id="CHEBI:83834"/>
        <dbReference type="EC" id="5.2.1.8"/>
    </reaction>
</comment>
<gene>
    <name evidence="8" type="ORF">ATJ97_1352</name>
</gene>
<evidence type="ECO:0000313" key="8">
    <source>
        <dbReference type="EMBL" id="PFG38863.1"/>
    </source>
</evidence>
<keyword evidence="5 8" id="KW-0413">Isomerase</keyword>
<dbReference type="OrthoDB" id="4775280at2"/>
<dbReference type="RefSeq" id="WP_098483058.1">
    <property type="nucleotide sequence ID" value="NZ_PDJI01000004.1"/>
</dbReference>
<sequence>MRKKTLLAALLGLSLFGLTACADDGGQATPEATSSEQSTAEGQAGEQPAMPEPDLEGVPDVVAEVDGHEIGKEEFVQAYEGQFQQMALQAQMSGQEIDQDQLKQQTVESLVGTQLLIQEAERRNFTASEEQVDATLEEIAKANGMGSADELVTALGEQGLSEEEVRTQAATQTQLDQLVADEAGDVTPTEDELRKLYDESVAQLPAAPEGEEQPTPPTFEEARPQLEQQLKSQKEGEVVQALVTSLREGADVKVNLK</sequence>
<dbReference type="InterPro" id="IPR050245">
    <property type="entry name" value="PrsA_foldase"/>
</dbReference>
<reference evidence="8 9" key="1">
    <citation type="submission" date="2017-10" db="EMBL/GenBank/DDBJ databases">
        <title>Sequencing the genomes of 1000 actinobacteria strains.</title>
        <authorList>
            <person name="Klenk H.-P."/>
        </authorList>
    </citation>
    <scope>NUCLEOTIDE SEQUENCE [LARGE SCALE GENOMIC DNA]</scope>
    <source>
        <strain evidence="8 9">DSM 21838</strain>
    </source>
</reference>
<evidence type="ECO:0000256" key="6">
    <source>
        <dbReference type="SAM" id="MobiDB-lite"/>
    </source>
</evidence>
<comment type="caution">
    <text evidence="8">The sequence shown here is derived from an EMBL/GenBank/DDBJ whole genome shotgun (WGS) entry which is preliminary data.</text>
</comment>
<name>A0A2A9EJ70_9MICO</name>
<evidence type="ECO:0000256" key="4">
    <source>
        <dbReference type="ARBA" id="ARBA00023110"/>
    </source>
</evidence>
<keyword evidence="4" id="KW-0697">Rotamase</keyword>
<evidence type="ECO:0000256" key="1">
    <source>
        <dbReference type="ARBA" id="ARBA00000971"/>
    </source>
</evidence>
<dbReference type="EC" id="5.2.1.8" evidence="2"/>
<dbReference type="AlphaFoldDB" id="A0A2A9EJ70"/>
<keyword evidence="3 7" id="KW-0732">Signal</keyword>
<feature type="chain" id="PRO_5013355439" description="peptidylprolyl isomerase" evidence="7">
    <location>
        <begin position="23"/>
        <end position="257"/>
    </location>
</feature>
<protein>
    <recommendedName>
        <fullName evidence="2">peptidylprolyl isomerase</fullName>
        <ecNumber evidence="2">5.2.1.8</ecNumber>
    </recommendedName>
</protein>
<evidence type="ECO:0000256" key="2">
    <source>
        <dbReference type="ARBA" id="ARBA00013194"/>
    </source>
</evidence>
<dbReference type="InterPro" id="IPR027304">
    <property type="entry name" value="Trigger_fact/SurA_dom_sf"/>
</dbReference>
<dbReference type="PANTHER" id="PTHR47245">
    <property type="entry name" value="PEPTIDYLPROLYL ISOMERASE"/>
    <property type="match status" value="1"/>
</dbReference>
<organism evidence="8 9">
    <name type="scientific">Georgenia soli</name>
    <dbReference type="NCBI Taxonomy" id="638953"/>
    <lineage>
        <taxon>Bacteria</taxon>
        <taxon>Bacillati</taxon>
        <taxon>Actinomycetota</taxon>
        <taxon>Actinomycetes</taxon>
        <taxon>Micrococcales</taxon>
        <taxon>Bogoriellaceae</taxon>
        <taxon>Georgenia</taxon>
    </lineage>
</organism>
<evidence type="ECO:0000256" key="7">
    <source>
        <dbReference type="SAM" id="SignalP"/>
    </source>
</evidence>
<evidence type="ECO:0000256" key="3">
    <source>
        <dbReference type="ARBA" id="ARBA00022729"/>
    </source>
</evidence>
<proteinExistence type="predicted"/>
<feature type="signal peptide" evidence="7">
    <location>
        <begin position="1"/>
        <end position="22"/>
    </location>
</feature>
<dbReference type="PROSITE" id="PS51257">
    <property type="entry name" value="PROKAR_LIPOPROTEIN"/>
    <property type="match status" value="1"/>
</dbReference>
<dbReference type="Proteomes" id="UP000222106">
    <property type="component" value="Unassembled WGS sequence"/>
</dbReference>
<dbReference type="SUPFAM" id="SSF109998">
    <property type="entry name" value="Triger factor/SurA peptide-binding domain-like"/>
    <property type="match status" value="1"/>
</dbReference>
<keyword evidence="9" id="KW-1185">Reference proteome</keyword>
<accession>A0A2A9EJ70</accession>
<feature type="region of interest" description="Disordered" evidence="6">
    <location>
        <begin position="200"/>
        <end position="224"/>
    </location>
</feature>
<feature type="region of interest" description="Disordered" evidence="6">
    <location>
        <begin position="24"/>
        <end position="57"/>
    </location>
</feature>
<dbReference type="Pfam" id="PF13624">
    <property type="entry name" value="SurA_N_3"/>
    <property type="match status" value="1"/>
</dbReference>
<dbReference type="PANTHER" id="PTHR47245:SF1">
    <property type="entry name" value="FOLDASE PROTEIN PRSA"/>
    <property type="match status" value="1"/>
</dbReference>
<evidence type="ECO:0000313" key="9">
    <source>
        <dbReference type="Proteomes" id="UP000222106"/>
    </source>
</evidence>
<feature type="compositionally biased region" description="Polar residues" evidence="6">
    <location>
        <begin position="30"/>
        <end position="41"/>
    </location>
</feature>
<dbReference type="EMBL" id="PDJI01000004">
    <property type="protein sequence ID" value="PFG38863.1"/>
    <property type="molecule type" value="Genomic_DNA"/>
</dbReference>